<evidence type="ECO:0000256" key="1">
    <source>
        <dbReference type="SAM" id="SignalP"/>
    </source>
</evidence>
<protein>
    <submittedName>
        <fullName evidence="2">Uncharacterized protein</fullName>
    </submittedName>
</protein>
<dbReference type="PANTHER" id="PTHR37685:SF1">
    <property type="entry name" value="GEO11136P1-RELATED"/>
    <property type="match status" value="1"/>
</dbReference>
<dbReference type="PANTHER" id="PTHR37685">
    <property type="entry name" value="GEO11136P1-RELATED"/>
    <property type="match status" value="1"/>
</dbReference>
<dbReference type="AlphaFoldDB" id="A0ABD2P2Y9"/>
<dbReference type="InterPro" id="IPR031734">
    <property type="entry name" value="MBF2"/>
</dbReference>
<name>A0ABD2P2Y9_9CUCU</name>
<evidence type="ECO:0000313" key="2">
    <source>
        <dbReference type="EMBL" id="KAL3285150.1"/>
    </source>
</evidence>
<keyword evidence="1" id="KW-0732">Signal</keyword>
<feature type="signal peptide" evidence="1">
    <location>
        <begin position="1"/>
        <end position="20"/>
    </location>
</feature>
<gene>
    <name evidence="2" type="ORF">HHI36_019271</name>
</gene>
<evidence type="ECO:0000313" key="3">
    <source>
        <dbReference type="Proteomes" id="UP001516400"/>
    </source>
</evidence>
<comment type="caution">
    <text evidence="2">The sequence shown here is derived from an EMBL/GenBank/DDBJ whole genome shotgun (WGS) entry which is preliminary data.</text>
</comment>
<proteinExistence type="predicted"/>
<dbReference type="Pfam" id="PF15868">
    <property type="entry name" value="MBF2"/>
    <property type="match status" value="1"/>
</dbReference>
<feature type="chain" id="PRO_5044779467" evidence="1">
    <location>
        <begin position="21"/>
        <end position="167"/>
    </location>
</feature>
<dbReference type="EMBL" id="JABFTP020000165">
    <property type="protein sequence ID" value="KAL3285150.1"/>
    <property type="molecule type" value="Genomic_DNA"/>
</dbReference>
<reference evidence="2 3" key="1">
    <citation type="journal article" date="2021" name="BMC Biol.">
        <title>Horizontally acquired antibacterial genes associated with adaptive radiation of ladybird beetles.</title>
        <authorList>
            <person name="Li H.S."/>
            <person name="Tang X.F."/>
            <person name="Huang Y.H."/>
            <person name="Xu Z.Y."/>
            <person name="Chen M.L."/>
            <person name="Du X.Y."/>
            <person name="Qiu B.Y."/>
            <person name="Chen P.T."/>
            <person name="Zhang W."/>
            <person name="Slipinski A."/>
            <person name="Escalona H.E."/>
            <person name="Waterhouse R.M."/>
            <person name="Zwick A."/>
            <person name="Pang H."/>
        </authorList>
    </citation>
    <scope>NUCLEOTIDE SEQUENCE [LARGE SCALE GENOMIC DNA]</scope>
    <source>
        <strain evidence="2">SYSU2018</strain>
    </source>
</reference>
<dbReference type="Proteomes" id="UP001516400">
    <property type="component" value="Unassembled WGS sequence"/>
</dbReference>
<organism evidence="2 3">
    <name type="scientific">Cryptolaemus montrouzieri</name>
    <dbReference type="NCBI Taxonomy" id="559131"/>
    <lineage>
        <taxon>Eukaryota</taxon>
        <taxon>Metazoa</taxon>
        <taxon>Ecdysozoa</taxon>
        <taxon>Arthropoda</taxon>
        <taxon>Hexapoda</taxon>
        <taxon>Insecta</taxon>
        <taxon>Pterygota</taxon>
        <taxon>Neoptera</taxon>
        <taxon>Endopterygota</taxon>
        <taxon>Coleoptera</taxon>
        <taxon>Polyphaga</taxon>
        <taxon>Cucujiformia</taxon>
        <taxon>Coccinelloidea</taxon>
        <taxon>Coccinellidae</taxon>
        <taxon>Scymninae</taxon>
        <taxon>Scymnini</taxon>
        <taxon>Cryptolaemus</taxon>
    </lineage>
</organism>
<accession>A0ABD2P2Y9</accession>
<sequence length="167" mass="19440">MDTKYLTLVSLFLTVVCCQAYYIPAQVFVPAIPYYGWNNSYNSSYNNPRYDNYNNNSGWRNESWNEPGHIFLGRIGPLDKLLFTQLYYKDSRWWSSREKIIEYPNDVNSGYVRHETISAIHIINKFYQGNHANASILSGGVGKQYVKIRLASTWGYGLRFLVQIFGH</sequence>
<keyword evidence="3" id="KW-1185">Reference proteome</keyword>